<dbReference type="InterPro" id="IPR027463">
    <property type="entry name" value="AcrB_DN_DC_subdom"/>
</dbReference>
<dbReference type="PANTHER" id="PTHR32063">
    <property type="match status" value="1"/>
</dbReference>
<protein>
    <submittedName>
        <fullName evidence="2">Putative Multidrug efflux transporter AcrB (Acriflavin resistance protein)</fullName>
    </submittedName>
</protein>
<feature type="transmembrane region" description="Helical" evidence="1">
    <location>
        <begin position="883"/>
        <end position="903"/>
    </location>
</feature>
<accession>E6QU69</accession>
<dbReference type="EMBL" id="CABR01000106">
    <property type="protein sequence ID" value="CBI10791.1"/>
    <property type="molecule type" value="Genomic_DNA"/>
</dbReference>
<keyword evidence="1" id="KW-1133">Transmembrane helix</keyword>
<dbReference type="Gene3D" id="3.30.70.1430">
    <property type="entry name" value="Multidrug efflux transporter AcrB pore domain"/>
    <property type="match status" value="2"/>
</dbReference>
<dbReference type="GO" id="GO:0005886">
    <property type="term" value="C:plasma membrane"/>
    <property type="evidence" value="ECO:0007669"/>
    <property type="project" value="TreeGrafter"/>
</dbReference>
<dbReference type="Gene3D" id="1.20.1640.10">
    <property type="entry name" value="Multidrug efflux transporter AcrB transmembrane domain"/>
    <property type="match status" value="2"/>
</dbReference>
<comment type="caution">
    <text evidence="2">The sequence shown here is derived from an EMBL/GenBank/DDBJ whole genome shotgun (WGS) entry which is preliminary data.</text>
</comment>
<dbReference type="SUPFAM" id="SSF82866">
    <property type="entry name" value="Multidrug efflux transporter AcrB transmembrane domain"/>
    <property type="match status" value="2"/>
</dbReference>
<dbReference type="Gene3D" id="3.30.2090.10">
    <property type="entry name" value="Multidrug efflux transporter AcrB TolC docking domain, DN and DC subdomains"/>
    <property type="match status" value="2"/>
</dbReference>
<dbReference type="PRINTS" id="PR00702">
    <property type="entry name" value="ACRIFLAVINRP"/>
</dbReference>
<evidence type="ECO:0000256" key="1">
    <source>
        <dbReference type="SAM" id="Phobius"/>
    </source>
</evidence>
<dbReference type="SUPFAM" id="SSF82693">
    <property type="entry name" value="Multidrug efflux transporter AcrB pore domain, PN1, PN2, PC1 and PC2 subdomains"/>
    <property type="match status" value="3"/>
</dbReference>
<dbReference type="GO" id="GO:0042910">
    <property type="term" value="F:xenobiotic transmembrane transporter activity"/>
    <property type="evidence" value="ECO:0007669"/>
    <property type="project" value="TreeGrafter"/>
</dbReference>
<feature type="transmembrane region" description="Helical" evidence="1">
    <location>
        <begin position="364"/>
        <end position="384"/>
    </location>
</feature>
<reference evidence="2" key="1">
    <citation type="submission" date="2009-10" db="EMBL/GenBank/DDBJ databases">
        <title>Diversity of trophic interactions inside an arsenic-rich microbial ecosystem.</title>
        <authorList>
            <person name="Bertin P.N."/>
            <person name="Heinrich-Salmeron A."/>
            <person name="Pelletier E."/>
            <person name="Goulhen-Chollet F."/>
            <person name="Arsene-Ploetze F."/>
            <person name="Gallien S."/>
            <person name="Calteau A."/>
            <person name="Vallenet D."/>
            <person name="Casiot C."/>
            <person name="Chane-Woon-Ming B."/>
            <person name="Giloteaux L."/>
            <person name="Barakat M."/>
            <person name="Bonnefoy V."/>
            <person name="Bruneel O."/>
            <person name="Chandler M."/>
            <person name="Cleiss J."/>
            <person name="Duran R."/>
            <person name="Elbaz-Poulichet F."/>
            <person name="Fonknechten N."/>
            <person name="Lauga B."/>
            <person name="Mornico D."/>
            <person name="Ortet P."/>
            <person name="Schaeffer C."/>
            <person name="Siguier P."/>
            <person name="Alexander Thil Smith A."/>
            <person name="Van Dorsselaer A."/>
            <person name="Weissenbach J."/>
            <person name="Medigue C."/>
            <person name="Le Paslier D."/>
        </authorList>
    </citation>
    <scope>NUCLEOTIDE SEQUENCE</scope>
</reference>
<feature type="transmembrane region" description="Helical" evidence="1">
    <location>
        <begin position="463"/>
        <end position="486"/>
    </location>
</feature>
<feature type="transmembrane region" description="Helical" evidence="1">
    <location>
        <begin position="341"/>
        <end position="357"/>
    </location>
</feature>
<dbReference type="InterPro" id="IPR001036">
    <property type="entry name" value="Acrflvin-R"/>
</dbReference>
<dbReference type="Pfam" id="PF00873">
    <property type="entry name" value="ACR_tran"/>
    <property type="match status" value="1"/>
</dbReference>
<gene>
    <name evidence="2" type="ORF">CARN7_1588</name>
</gene>
<feature type="transmembrane region" description="Helical" evidence="1">
    <location>
        <begin position="436"/>
        <end position="457"/>
    </location>
</feature>
<feature type="transmembrane region" description="Helical" evidence="1">
    <location>
        <begin position="390"/>
        <end position="409"/>
    </location>
</feature>
<dbReference type="AlphaFoldDB" id="E6QU69"/>
<feature type="transmembrane region" description="Helical" evidence="1">
    <location>
        <begin position="985"/>
        <end position="1008"/>
    </location>
</feature>
<keyword evidence="1" id="KW-0472">Membrane</keyword>
<feature type="transmembrane region" description="Helical" evidence="1">
    <location>
        <begin position="956"/>
        <end position="973"/>
    </location>
</feature>
<feature type="transmembrane region" description="Helical" evidence="1">
    <location>
        <begin position="526"/>
        <end position="543"/>
    </location>
</feature>
<dbReference type="PANTHER" id="PTHR32063:SF0">
    <property type="entry name" value="SWARMING MOTILITY PROTEIN SWRC"/>
    <property type="match status" value="1"/>
</dbReference>
<sequence length="1027" mass="110967">MSSVELMSQGNWMQRHRRTILFVLGIFALAGAVASFRLPVSLFPNVSFPRVVVMLDAGDRPADLMMLSVTQPVELAVRRVPGVQSVRSTTSRGSAEVSVDFGWGTSMGLATTALGQAITQILPNLPAGTQMTVKRMDPTVFPILAYSLTSDRQSQSALYDLARYQLLPLLSGISGVAQVEVQGGEREEYQVEVNPARLNAYGLSAQEVTQTLAAANIVNVVGRLEDHYKLYLAVADSRVHSVAQLRDLMVRTPNGAMVPLGRIAEVSDGVMPHWTRVTADGRQAVLLNIFQQPGANSVQIAQDVAAKLAAYHAHLPAGVQLANWYDQSALVLESAKSVRDAMLMGTGLAIFVLWLFLRNVRITLIALAIVPVVLSVTVLMLYALGMSFNIMTLGGMAAAVGLIIDDAIVMTEHIVRRLRDGGGPAHQRIMLAAREFIRPLAGSSAATIIIFVPLAFLTGVTGAFFKALSLTMASGLLISFFVTWMATPILAEHLLRGTDAGEDGKWTHRVQAFYGRLMTRLLARPLWLLVLLMPLFVIGGLAFQQVGTGFMPAMDEGGFILDYHSAPGTSLTETNRLLNQVEAILRADPDVETYSRRTGAQLGGGITEANEGDFFVRLRHGQRAPIAQVMDRVRSQIEQNVPGLKIELAQLMEDEIGDLTAVPQPIEVKLFGDDQAALERAAHRVQTQISAIAGVVDTRDGIHPAGDALEIHVDPVRAALEGMSVDAVSQALDNDLAGNVATQIQRSAKLVGVRVRVPFDLRGRVADVARLQIRAPDGHLFPLGRIAKIEAVSGQPQIERENLKHMIAVTGRISGRSMGAVMTDVRRVVGAAGNLPVGVYFELGGLYAQQQQAFQGLAAVFVAALGLVCVLLLWIYERFQIALAIMVMPLLSSLAVVTGLWLFGNELDISSMMGMTMIIGIVTEAAIFYFSEFYELPDDLPLTEALILAGKNRMRPIAMTGFAAILTLLPLAVTWGHSASMEQPLAVAVISGLAIQPVLVLVVMPVLYRVLVGRKRMAMVSDSNSML</sequence>
<dbReference type="SUPFAM" id="SSF82714">
    <property type="entry name" value="Multidrug efflux transporter AcrB TolC docking domain, DN and DC subdomains"/>
    <property type="match status" value="2"/>
</dbReference>
<dbReference type="Gene3D" id="3.30.70.1440">
    <property type="entry name" value="Multidrug efflux transporter AcrB pore domain"/>
    <property type="match status" value="1"/>
</dbReference>
<name>E6QU69_9ZZZZ</name>
<dbReference type="Gene3D" id="3.30.70.1320">
    <property type="entry name" value="Multidrug efflux transporter AcrB pore domain like"/>
    <property type="match status" value="1"/>
</dbReference>
<evidence type="ECO:0000313" key="2">
    <source>
        <dbReference type="EMBL" id="CBI10791.1"/>
    </source>
</evidence>
<keyword evidence="1" id="KW-0812">Transmembrane</keyword>
<feature type="transmembrane region" description="Helical" evidence="1">
    <location>
        <begin position="856"/>
        <end position="876"/>
    </location>
</feature>
<proteinExistence type="predicted"/>
<feature type="transmembrane region" description="Helical" evidence="1">
    <location>
        <begin position="909"/>
        <end position="930"/>
    </location>
</feature>
<organism evidence="2">
    <name type="scientific">mine drainage metagenome</name>
    <dbReference type="NCBI Taxonomy" id="410659"/>
    <lineage>
        <taxon>unclassified sequences</taxon>
        <taxon>metagenomes</taxon>
        <taxon>ecological metagenomes</taxon>
    </lineage>
</organism>